<organism evidence="5 6">
    <name type="scientific">Kineosporia corallincola</name>
    <dbReference type="NCBI Taxonomy" id="2835133"/>
    <lineage>
        <taxon>Bacteria</taxon>
        <taxon>Bacillati</taxon>
        <taxon>Actinomycetota</taxon>
        <taxon>Actinomycetes</taxon>
        <taxon>Kineosporiales</taxon>
        <taxon>Kineosporiaceae</taxon>
        <taxon>Kineosporia</taxon>
    </lineage>
</organism>
<dbReference type="CDD" id="cd03801">
    <property type="entry name" value="GT4_PimA-like"/>
    <property type="match status" value="1"/>
</dbReference>
<keyword evidence="1" id="KW-0328">Glycosyltransferase</keyword>
<dbReference type="Pfam" id="PF00534">
    <property type="entry name" value="Glycos_transf_1"/>
    <property type="match status" value="1"/>
</dbReference>
<sequence length="381" mass="42102">MTEPAGLRLAVVSDAVYPWNKGGKEMRYHELLRRTAELGIHVDVYTMNWWRGDGPVVREGITYHAISPYVPLYAGDRRSIRQALVFSVMTLRMLFRRFDVLEADVIPFLQVFPLRLVATLRRKPYVVTWHEFWGRDYWVQYLGRKGYLAAFLEALAIRLPDRIVAASQGTAERIREAAGPRRPVNLTVVPNGIDPKEIAAAGPAREPVDLLFVGRLLRHKNGHLLLDAMARLREQGHDLTALVVGQGPEEERLRTQAAELGLSAKVGFPGSIPERADLLAALSSASVLAFPSVREGFGMVALEALACGCPVVTTDHPDNFARELIEPGVNGELCQATADSLAAALLRALEHRDRLGAAARRSAAAYEWDTLAAAVVEVYRA</sequence>
<evidence type="ECO:0000259" key="4">
    <source>
        <dbReference type="Pfam" id="PF13439"/>
    </source>
</evidence>
<evidence type="ECO:0000256" key="2">
    <source>
        <dbReference type="ARBA" id="ARBA00022679"/>
    </source>
</evidence>
<dbReference type="Gene3D" id="3.40.50.2000">
    <property type="entry name" value="Glycogen Phosphorylase B"/>
    <property type="match status" value="2"/>
</dbReference>
<feature type="domain" description="Glycosyltransferase subfamily 4-like N-terminal" evidence="4">
    <location>
        <begin position="22"/>
        <end position="196"/>
    </location>
</feature>
<dbReference type="InterPro" id="IPR001296">
    <property type="entry name" value="Glyco_trans_1"/>
</dbReference>
<dbReference type="Pfam" id="PF13439">
    <property type="entry name" value="Glyco_transf_4"/>
    <property type="match status" value="1"/>
</dbReference>
<evidence type="ECO:0000256" key="1">
    <source>
        <dbReference type="ARBA" id="ARBA00022676"/>
    </source>
</evidence>
<comment type="caution">
    <text evidence="5">The sequence shown here is derived from an EMBL/GenBank/DDBJ whole genome shotgun (WGS) entry which is preliminary data.</text>
</comment>
<evidence type="ECO:0000313" key="5">
    <source>
        <dbReference type="EMBL" id="MBT0772047.1"/>
    </source>
</evidence>
<gene>
    <name evidence="5" type="ORF">KIH74_24100</name>
</gene>
<proteinExistence type="predicted"/>
<dbReference type="PANTHER" id="PTHR12526:SF630">
    <property type="entry name" value="GLYCOSYLTRANSFERASE"/>
    <property type="match status" value="1"/>
</dbReference>
<protein>
    <submittedName>
        <fullName evidence="5">Glycosyltransferase family 4 protein</fullName>
    </submittedName>
</protein>
<accession>A0ABS5TLR9</accession>
<dbReference type="PANTHER" id="PTHR12526">
    <property type="entry name" value="GLYCOSYLTRANSFERASE"/>
    <property type="match status" value="1"/>
</dbReference>
<keyword evidence="6" id="KW-1185">Reference proteome</keyword>
<feature type="domain" description="Glycosyl transferase family 1" evidence="3">
    <location>
        <begin position="201"/>
        <end position="360"/>
    </location>
</feature>
<keyword evidence="2" id="KW-0808">Transferase</keyword>
<dbReference type="RefSeq" id="WP_214158404.1">
    <property type="nucleotide sequence ID" value="NZ_JAHBAY010000010.1"/>
</dbReference>
<evidence type="ECO:0000313" key="6">
    <source>
        <dbReference type="Proteomes" id="UP001197247"/>
    </source>
</evidence>
<evidence type="ECO:0000259" key="3">
    <source>
        <dbReference type="Pfam" id="PF00534"/>
    </source>
</evidence>
<dbReference type="Proteomes" id="UP001197247">
    <property type="component" value="Unassembled WGS sequence"/>
</dbReference>
<dbReference type="SUPFAM" id="SSF53756">
    <property type="entry name" value="UDP-Glycosyltransferase/glycogen phosphorylase"/>
    <property type="match status" value="1"/>
</dbReference>
<reference evidence="5 6" key="1">
    <citation type="submission" date="2021-05" db="EMBL/GenBank/DDBJ databases">
        <title>Kineosporia and Streptomyces sp. nov. two new marine actinobacteria isolated from Coral.</title>
        <authorList>
            <person name="Buangrab K."/>
            <person name="Sutthacheep M."/>
            <person name="Yeemin T."/>
            <person name="Harunari E."/>
            <person name="Igarashi Y."/>
            <person name="Kanchanasin P."/>
            <person name="Tanasupawat S."/>
            <person name="Phongsopitanun W."/>
        </authorList>
    </citation>
    <scope>NUCLEOTIDE SEQUENCE [LARGE SCALE GENOMIC DNA]</scope>
    <source>
        <strain evidence="5 6">J2-2</strain>
    </source>
</reference>
<dbReference type="EMBL" id="JAHBAY010000010">
    <property type="protein sequence ID" value="MBT0772047.1"/>
    <property type="molecule type" value="Genomic_DNA"/>
</dbReference>
<dbReference type="InterPro" id="IPR028098">
    <property type="entry name" value="Glyco_trans_4-like_N"/>
</dbReference>
<name>A0ABS5TLR9_9ACTN</name>